<dbReference type="InterPro" id="IPR050445">
    <property type="entry name" value="Bact_polysacc_biosynth/exp"/>
</dbReference>
<dbReference type="FunFam" id="3.40.50.300:FF:000527">
    <property type="entry name" value="Tyrosine-protein kinase etk"/>
    <property type="match status" value="1"/>
</dbReference>
<accession>A0A011TEN2</accession>
<evidence type="ECO:0000313" key="20">
    <source>
        <dbReference type="Proteomes" id="UP000294958"/>
    </source>
</evidence>
<keyword evidence="3" id="KW-1003">Cell membrane</keyword>
<dbReference type="CDD" id="cd05387">
    <property type="entry name" value="BY-kinase"/>
    <property type="match status" value="1"/>
</dbReference>
<dbReference type="PANTHER" id="PTHR32309:SF13">
    <property type="entry name" value="FERRIC ENTEROBACTIN TRANSPORT PROTEIN FEPE"/>
    <property type="match status" value="1"/>
</dbReference>
<dbReference type="InterPro" id="IPR005702">
    <property type="entry name" value="Wzc-like_C"/>
</dbReference>
<dbReference type="RefSeq" id="WP_035023185.1">
    <property type="nucleotide sequence ID" value="NZ_KK073878.1"/>
</dbReference>
<dbReference type="OrthoDB" id="230260at2"/>
<reference evidence="18 20" key="2">
    <citation type="submission" date="2019-03" db="EMBL/GenBank/DDBJ databases">
        <title>Genomic Encyclopedia of Type Strains, Phase IV (KMG-IV): sequencing the most valuable type-strain genomes for metagenomic binning, comparative biology and taxonomic classification.</title>
        <authorList>
            <person name="Goeker M."/>
        </authorList>
    </citation>
    <scope>NUCLEOTIDE SEQUENCE [LARGE SCALE GENOMIC DNA]</scope>
    <source>
        <strain evidence="18 20">DSM 11603</strain>
    </source>
</reference>
<proteinExistence type="inferred from homology"/>
<sequence length="790" mass="87221">MFDRHRQIGPEHPGSGAVAVPGAWYDPRLHIQDYAYEPPQQEEGIDILRLFLYVVHYRWLLATLVAVGIVCALAVTMMMTPQYRATARLEVLVPSAKVFQDIEVTSEGSDMRSYLTAREKLKSRSLAQRVVFNLGLGEREDFLFPRPSFSPLNILNRAFGRSPGGDISQYSADERANMAVDRVLANLSVDPITNTSLLSISYSDQQPRYAYEIANQVAQSFIDQRVDQASDTSSQARKFIQEQVLQVKERLQQSEEALVDYAKSAGITITGSDSSLIAANLTEINKALALAMQESLDYGRLVQQIDNGQGASLEQVLKSEGLEKLRGKLAELNAEYQQKLAFFKPGFPEMQQLRSQIREIENQLNLGIAAVTDSIRIKHTETLAKVQDLRNKLAELEAEQVAYQDKNIRYTILKREVDSNRSQYENLIAKLNEVAVGSELRNQNAAVVDMAVMPRSPYSPRLPVNLAIGLVLSMVIGAAAVYVLELLNNTFTNPEQVEKELRLPILGILPAIDDREFGQAVADPRSGLSESYRSLRTSLQFSGEQGAPRVLLVTSSEPSEGKSTTVFKLAEDFGALGAKVLVVDADLRKPVVHRIFKVDNIVGLSNVLTNTIRRDDLPKLIKPVGGNVSVMTAGMIPPNPADLLSSSRMGLLLQKLSRSYDLVLIDSPPIIGLSDAPILSRLTEATLLVVSSNQVTRKAARAALKRIQAAGSNVLGVAMTKFAVRKLDYNYSYKYLSYNYYSYGDETPKLESKGGEGGSSTHAKNWSLASVSGRVRKHLRDLGDRIKSAS</sequence>
<evidence type="ECO:0000256" key="9">
    <source>
        <dbReference type="ARBA" id="ARBA00022989"/>
    </source>
</evidence>
<evidence type="ECO:0000259" key="15">
    <source>
        <dbReference type="Pfam" id="PF02706"/>
    </source>
</evidence>
<evidence type="ECO:0000256" key="13">
    <source>
        <dbReference type="SAM" id="Coils"/>
    </source>
</evidence>
<keyword evidence="11" id="KW-0829">Tyrosine-protein kinase</keyword>
<dbReference type="Pfam" id="PF02706">
    <property type="entry name" value="Wzz"/>
    <property type="match status" value="1"/>
</dbReference>
<dbReference type="STRING" id="69279.BG36_08230"/>
<evidence type="ECO:0000256" key="7">
    <source>
        <dbReference type="ARBA" id="ARBA00022777"/>
    </source>
</evidence>
<dbReference type="EMBL" id="JENY01000002">
    <property type="protein sequence ID" value="EXL10134.1"/>
    <property type="molecule type" value="Genomic_DNA"/>
</dbReference>
<keyword evidence="6" id="KW-0547">Nucleotide-binding</keyword>
<evidence type="ECO:0000256" key="3">
    <source>
        <dbReference type="ARBA" id="ARBA00022475"/>
    </source>
</evidence>
<evidence type="ECO:0000256" key="6">
    <source>
        <dbReference type="ARBA" id="ARBA00022741"/>
    </source>
</evidence>
<dbReference type="InterPro" id="IPR027417">
    <property type="entry name" value="P-loop_NTPase"/>
</dbReference>
<dbReference type="Proteomes" id="UP000019849">
    <property type="component" value="Unassembled WGS sequence"/>
</dbReference>
<keyword evidence="4" id="KW-0808">Transferase</keyword>
<feature type="coiled-coil region" evidence="13">
    <location>
        <begin position="322"/>
        <end position="434"/>
    </location>
</feature>
<comment type="similarity">
    <text evidence="2">Belongs to the etk/wzc family.</text>
</comment>
<evidence type="ECO:0000313" key="19">
    <source>
        <dbReference type="Proteomes" id="UP000019849"/>
    </source>
</evidence>
<evidence type="ECO:0000256" key="8">
    <source>
        <dbReference type="ARBA" id="ARBA00022840"/>
    </source>
</evidence>
<dbReference type="GO" id="GO:0004713">
    <property type="term" value="F:protein tyrosine kinase activity"/>
    <property type="evidence" value="ECO:0007669"/>
    <property type="project" value="UniProtKB-KW"/>
</dbReference>
<comment type="caution">
    <text evidence="17">The sequence shown here is derived from an EMBL/GenBank/DDBJ whole genome shotgun (WGS) entry which is preliminary data.</text>
</comment>
<evidence type="ECO:0000256" key="5">
    <source>
        <dbReference type="ARBA" id="ARBA00022692"/>
    </source>
</evidence>
<gene>
    <name evidence="17" type="ORF">BG36_08230</name>
    <name evidence="18" type="ORF">DES43_105130</name>
</gene>
<feature type="transmembrane region" description="Helical" evidence="14">
    <location>
        <begin position="462"/>
        <end position="484"/>
    </location>
</feature>
<dbReference type="Pfam" id="PF10609">
    <property type="entry name" value="ParA"/>
    <property type="match status" value="1"/>
</dbReference>
<dbReference type="EMBL" id="SNZF01000005">
    <property type="protein sequence ID" value="TDR36463.1"/>
    <property type="molecule type" value="Genomic_DNA"/>
</dbReference>
<keyword evidence="20" id="KW-1185">Reference proteome</keyword>
<dbReference type="NCBIfam" id="TIGR01007">
    <property type="entry name" value="eps_fam"/>
    <property type="match status" value="1"/>
</dbReference>
<dbReference type="Proteomes" id="UP000294958">
    <property type="component" value="Unassembled WGS sequence"/>
</dbReference>
<evidence type="ECO:0000313" key="18">
    <source>
        <dbReference type="EMBL" id="TDR36463.1"/>
    </source>
</evidence>
<evidence type="ECO:0000256" key="2">
    <source>
        <dbReference type="ARBA" id="ARBA00008883"/>
    </source>
</evidence>
<dbReference type="GO" id="GO:0042802">
    <property type="term" value="F:identical protein binding"/>
    <property type="evidence" value="ECO:0007669"/>
    <property type="project" value="UniProtKB-ARBA"/>
</dbReference>
<keyword evidence="13" id="KW-0175">Coiled coil</keyword>
<dbReference type="PANTHER" id="PTHR32309">
    <property type="entry name" value="TYROSINE-PROTEIN KINASE"/>
    <property type="match status" value="1"/>
</dbReference>
<evidence type="ECO:0000256" key="1">
    <source>
        <dbReference type="ARBA" id="ARBA00004651"/>
    </source>
</evidence>
<dbReference type="SUPFAM" id="SSF52540">
    <property type="entry name" value="P-loop containing nucleoside triphosphate hydrolases"/>
    <property type="match status" value="1"/>
</dbReference>
<evidence type="ECO:0000256" key="4">
    <source>
        <dbReference type="ARBA" id="ARBA00022679"/>
    </source>
</evidence>
<evidence type="ECO:0000256" key="10">
    <source>
        <dbReference type="ARBA" id="ARBA00023136"/>
    </source>
</evidence>
<evidence type="ECO:0000259" key="16">
    <source>
        <dbReference type="Pfam" id="PF13807"/>
    </source>
</evidence>
<dbReference type="GO" id="GO:0005886">
    <property type="term" value="C:plasma membrane"/>
    <property type="evidence" value="ECO:0007669"/>
    <property type="project" value="UniProtKB-SubCell"/>
</dbReference>
<name>A0A011TEN2_9HYPH</name>
<dbReference type="eggNOG" id="COG0489">
    <property type="taxonomic scope" value="Bacteria"/>
</dbReference>
<evidence type="ECO:0000256" key="11">
    <source>
        <dbReference type="ARBA" id="ARBA00023137"/>
    </source>
</evidence>
<evidence type="ECO:0000256" key="14">
    <source>
        <dbReference type="SAM" id="Phobius"/>
    </source>
</evidence>
<reference evidence="17 19" key="1">
    <citation type="submission" date="2014-02" db="EMBL/GenBank/DDBJ databases">
        <title>Aquamicrobium defluvii Genome sequencing.</title>
        <authorList>
            <person name="Wang X."/>
        </authorList>
    </citation>
    <scope>NUCLEOTIDE SEQUENCE [LARGE SCALE GENOMIC DNA]</scope>
    <source>
        <strain evidence="17 19">W13Z1</strain>
    </source>
</reference>
<dbReference type="PATRIC" id="fig|69279.3.peg.552"/>
<dbReference type="HOGENOM" id="CLU_009912_2_1_5"/>
<dbReference type="InterPro" id="IPR003856">
    <property type="entry name" value="LPS_length_determ_N"/>
</dbReference>
<keyword evidence="7" id="KW-0418">Kinase</keyword>
<dbReference type="Pfam" id="PF13807">
    <property type="entry name" value="GNVR"/>
    <property type="match status" value="1"/>
</dbReference>
<dbReference type="InterPro" id="IPR032807">
    <property type="entry name" value="GNVR"/>
</dbReference>
<feature type="transmembrane region" description="Helical" evidence="14">
    <location>
        <begin position="59"/>
        <end position="79"/>
    </location>
</feature>
<keyword evidence="10 14" id="KW-0472">Membrane</keyword>
<evidence type="ECO:0000313" key="17">
    <source>
        <dbReference type="EMBL" id="EXL10134.1"/>
    </source>
</evidence>
<dbReference type="eggNOG" id="COG3206">
    <property type="taxonomic scope" value="Bacteria"/>
</dbReference>
<keyword evidence="5 14" id="KW-0812">Transmembrane</keyword>
<organism evidence="17 19">
    <name type="scientific">Aquamicrobium defluvii</name>
    <dbReference type="NCBI Taxonomy" id="69279"/>
    <lineage>
        <taxon>Bacteria</taxon>
        <taxon>Pseudomonadati</taxon>
        <taxon>Pseudomonadota</taxon>
        <taxon>Alphaproteobacteria</taxon>
        <taxon>Hyphomicrobiales</taxon>
        <taxon>Phyllobacteriaceae</taxon>
        <taxon>Aquamicrobium</taxon>
    </lineage>
</organism>
<protein>
    <submittedName>
        <fullName evidence="18">Capsular exopolysaccharide synthesis family protein</fullName>
    </submittedName>
    <submittedName>
        <fullName evidence="17">Exopolysaccharide biosynthesis protein</fullName>
    </submittedName>
</protein>
<dbReference type="Gene3D" id="3.40.50.300">
    <property type="entry name" value="P-loop containing nucleotide triphosphate hydrolases"/>
    <property type="match status" value="1"/>
</dbReference>
<evidence type="ECO:0000256" key="12">
    <source>
        <dbReference type="ARBA" id="ARBA00053015"/>
    </source>
</evidence>
<keyword evidence="9 14" id="KW-1133">Transmembrane helix</keyword>
<dbReference type="GO" id="GO:0005524">
    <property type="term" value="F:ATP binding"/>
    <property type="evidence" value="ECO:0007669"/>
    <property type="project" value="UniProtKB-KW"/>
</dbReference>
<comment type="catalytic activity">
    <reaction evidence="12">
        <text>L-tyrosyl-[protein] + ATP = O-phospho-L-tyrosyl-[protein] + ADP + H(+)</text>
        <dbReference type="Rhea" id="RHEA:10596"/>
        <dbReference type="Rhea" id="RHEA-COMP:10136"/>
        <dbReference type="Rhea" id="RHEA-COMP:20101"/>
        <dbReference type="ChEBI" id="CHEBI:15378"/>
        <dbReference type="ChEBI" id="CHEBI:30616"/>
        <dbReference type="ChEBI" id="CHEBI:46858"/>
        <dbReference type="ChEBI" id="CHEBI:61978"/>
        <dbReference type="ChEBI" id="CHEBI:456216"/>
    </reaction>
</comment>
<dbReference type="InterPro" id="IPR033756">
    <property type="entry name" value="YlxH/NBP35"/>
</dbReference>
<feature type="domain" description="Tyrosine-protein kinase G-rich" evidence="16">
    <location>
        <begin position="413"/>
        <end position="483"/>
    </location>
</feature>
<dbReference type="AlphaFoldDB" id="A0A011TEN2"/>
<comment type="subcellular location">
    <subcellularLocation>
        <location evidence="1">Cell membrane</location>
        <topology evidence="1">Multi-pass membrane protein</topology>
    </subcellularLocation>
</comment>
<feature type="domain" description="Polysaccharide chain length determinant N-terminal" evidence="15">
    <location>
        <begin position="44"/>
        <end position="131"/>
    </location>
</feature>
<keyword evidence="8" id="KW-0067">ATP-binding</keyword>